<name>A0A1B9AT48_9BACI</name>
<dbReference type="EMBL" id="MAYT01000023">
    <property type="protein sequence ID" value="OCA87060.1"/>
    <property type="molecule type" value="Genomic_DNA"/>
</dbReference>
<keyword evidence="1" id="KW-0472">Membrane</keyword>
<feature type="transmembrane region" description="Helical" evidence="1">
    <location>
        <begin position="6"/>
        <end position="23"/>
    </location>
</feature>
<organism evidence="2 3">
    <name type="scientific">Pseudobacillus wudalianchiensis</name>
    <dbReference type="NCBI Taxonomy" id="1743143"/>
    <lineage>
        <taxon>Bacteria</taxon>
        <taxon>Bacillati</taxon>
        <taxon>Bacillota</taxon>
        <taxon>Bacilli</taxon>
        <taxon>Bacillales</taxon>
        <taxon>Bacillaceae</taxon>
        <taxon>Pseudobacillus</taxon>
    </lineage>
</organism>
<evidence type="ECO:0000313" key="3">
    <source>
        <dbReference type="Proteomes" id="UP000092578"/>
    </source>
</evidence>
<gene>
    <name evidence="2" type="ORF">A8F95_07225</name>
</gene>
<accession>A0A1B9AT48</accession>
<feature type="transmembrane region" description="Helical" evidence="1">
    <location>
        <begin position="30"/>
        <end position="48"/>
    </location>
</feature>
<keyword evidence="1" id="KW-0812">Transmembrane</keyword>
<dbReference type="Proteomes" id="UP000092578">
    <property type="component" value="Unassembled WGS sequence"/>
</dbReference>
<dbReference type="AlphaFoldDB" id="A0A1B9AT48"/>
<proteinExistence type="predicted"/>
<evidence type="ECO:0000313" key="2">
    <source>
        <dbReference type="EMBL" id="OCA87060.1"/>
    </source>
</evidence>
<reference evidence="3" key="1">
    <citation type="submission" date="2016-05" db="EMBL/GenBank/DDBJ databases">
        <authorList>
            <person name="Liu B."/>
            <person name="Wang J."/>
            <person name="Zhu Y."/>
            <person name="Liu G."/>
            <person name="Chen Q."/>
            <person name="Chen Z."/>
            <person name="Lan J."/>
            <person name="Che J."/>
            <person name="Ge C."/>
            <person name="Shi H."/>
            <person name="Pan Z."/>
            <person name="Liu X."/>
        </authorList>
    </citation>
    <scope>NUCLEOTIDE SEQUENCE [LARGE SCALE GENOMIC DNA]</scope>
    <source>
        <strain evidence="3">FJAT-27215</strain>
    </source>
</reference>
<protein>
    <recommendedName>
        <fullName evidence="4">Sodium:solute symporter</fullName>
    </recommendedName>
</protein>
<feature type="transmembrane region" description="Helical" evidence="1">
    <location>
        <begin position="60"/>
        <end position="79"/>
    </location>
</feature>
<evidence type="ECO:0000256" key="1">
    <source>
        <dbReference type="SAM" id="Phobius"/>
    </source>
</evidence>
<keyword evidence="1" id="KW-1133">Transmembrane helix</keyword>
<keyword evidence="3" id="KW-1185">Reference proteome</keyword>
<sequence>MATSFSQIIILLIFIGGPLLFPLLTKKWKWLITVIIGYSVYILWGVYLHFTSDITEYGTGYGMLIVPYLIGISIAGAILQRNTDKNQKEK</sequence>
<evidence type="ECO:0008006" key="4">
    <source>
        <dbReference type="Google" id="ProtNLM"/>
    </source>
</evidence>
<comment type="caution">
    <text evidence="2">The sequence shown here is derived from an EMBL/GenBank/DDBJ whole genome shotgun (WGS) entry which is preliminary data.</text>
</comment>